<protein>
    <submittedName>
        <fullName evidence="2">Uncharacterized protein</fullName>
    </submittedName>
</protein>
<gene>
    <name evidence="2" type="ORF">ASPFODRAFT_35516</name>
</gene>
<dbReference type="AlphaFoldDB" id="A0A1M3TBD6"/>
<feature type="region of interest" description="Disordered" evidence="1">
    <location>
        <begin position="105"/>
        <end position="126"/>
    </location>
</feature>
<dbReference type="VEuPathDB" id="FungiDB:ASPFODRAFT_35516"/>
<evidence type="ECO:0000313" key="2">
    <source>
        <dbReference type="EMBL" id="OJZ84070.1"/>
    </source>
</evidence>
<dbReference type="Proteomes" id="UP000184063">
    <property type="component" value="Unassembled WGS sequence"/>
</dbReference>
<sequence length="126" mass="14054">MAYVLCLLPLTYPPIYTQCASRKKRRRVNTLEYDTGDPWGRLRSAHPPATRSTEQYIDFMRLYTPTAAQMPTAAASEPSTGRAVKAKEPCTPRAIEVEVWGTGERANTCTSSPPRSMNERYGAQSP</sequence>
<feature type="compositionally biased region" description="Polar residues" evidence="1">
    <location>
        <begin position="105"/>
        <end position="115"/>
    </location>
</feature>
<evidence type="ECO:0000313" key="3">
    <source>
        <dbReference type="Proteomes" id="UP000184063"/>
    </source>
</evidence>
<organism evidence="2 3">
    <name type="scientific">Aspergillus luchuensis (strain CBS 106.47)</name>
    <dbReference type="NCBI Taxonomy" id="1137211"/>
    <lineage>
        <taxon>Eukaryota</taxon>
        <taxon>Fungi</taxon>
        <taxon>Dikarya</taxon>
        <taxon>Ascomycota</taxon>
        <taxon>Pezizomycotina</taxon>
        <taxon>Eurotiomycetes</taxon>
        <taxon>Eurotiomycetidae</taxon>
        <taxon>Eurotiales</taxon>
        <taxon>Aspergillaceae</taxon>
        <taxon>Aspergillus</taxon>
        <taxon>Aspergillus subgen. Circumdati</taxon>
    </lineage>
</organism>
<reference evidence="3" key="1">
    <citation type="journal article" date="2017" name="Genome Biol.">
        <title>Comparative genomics reveals high biological diversity and specific adaptations in the industrially and medically important fungal genus Aspergillus.</title>
        <authorList>
            <person name="de Vries R.P."/>
            <person name="Riley R."/>
            <person name="Wiebenga A."/>
            <person name="Aguilar-Osorio G."/>
            <person name="Amillis S."/>
            <person name="Uchima C.A."/>
            <person name="Anderluh G."/>
            <person name="Asadollahi M."/>
            <person name="Askin M."/>
            <person name="Barry K."/>
            <person name="Battaglia E."/>
            <person name="Bayram O."/>
            <person name="Benocci T."/>
            <person name="Braus-Stromeyer S.A."/>
            <person name="Caldana C."/>
            <person name="Canovas D."/>
            <person name="Cerqueira G.C."/>
            <person name="Chen F."/>
            <person name="Chen W."/>
            <person name="Choi C."/>
            <person name="Clum A."/>
            <person name="Dos Santos R.A."/>
            <person name="Damasio A.R."/>
            <person name="Diallinas G."/>
            <person name="Emri T."/>
            <person name="Fekete E."/>
            <person name="Flipphi M."/>
            <person name="Freyberg S."/>
            <person name="Gallo A."/>
            <person name="Gournas C."/>
            <person name="Habgood R."/>
            <person name="Hainaut M."/>
            <person name="Harispe M.L."/>
            <person name="Henrissat B."/>
            <person name="Hilden K.S."/>
            <person name="Hope R."/>
            <person name="Hossain A."/>
            <person name="Karabika E."/>
            <person name="Karaffa L."/>
            <person name="Karanyi Z."/>
            <person name="Krasevec N."/>
            <person name="Kuo A."/>
            <person name="Kusch H."/>
            <person name="LaButti K."/>
            <person name="Lagendijk E.L."/>
            <person name="Lapidus A."/>
            <person name="Levasseur A."/>
            <person name="Lindquist E."/>
            <person name="Lipzen A."/>
            <person name="Logrieco A.F."/>
            <person name="MacCabe A."/>
            <person name="Maekelae M.R."/>
            <person name="Malavazi I."/>
            <person name="Melin P."/>
            <person name="Meyer V."/>
            <person name="Mielnichuk N."/>
            <person name="Miskei M."/>
            <person name="Molnar A.P."/>
            <person name="Mule G."/>
            <person name="Ngan C.Y."/>
            <person name="Orejas M."/>
            <person name="Orosz E."/>
            <person name="Ouedraogo J.P."/>
            <person name="Overkamp K.M."/>
            <person name="Park H.-S."/>
            <person name="Perrone G."/>
            <person name="Piumi F."/>
            <person name="Punt P.J."/>
            <person name="Ram A.F."/>
            <person name="Ramon A."/>
            <person name="Rauscher S."/>
            <person name="Record E."/>
            <person name="Riano-Pachon D.M."/>
            <person name="Robert V."/>
            <person name="Roehrig J."/>
            <person name="Ruller R."/>
            <person name="Salamov A."/>
            <person name="Salih N.S."/>
            <person name="Samson R.A."/>
            <person name="Sandor E."/>
            <person name="Sanguinetti M."/>
            <person name="Schuetze T."/>
            <person name="Sepcic K."/>
            <person name="Shelest E."/>
            <person name="Sherlock G."/>
            <person name="Sophianopoulou V."/>
            <person name="Squina F.M."/>
            <person name="Sun H."/>
            <person name="Susca A."/>
            <person name="Todd R.B."/>
            <person name="Tsang A."/>
            <person name="Unkles S.E."/>
            <person name="van de Wiele N."/>
            <person name="van Rossen-Uffink D."/>
            <person name="Oliveira J.V."/>
            <person name="Vesth T.C."/>
            <person name="Visser J."/>
            <person name="Yu J.-H."/>
            <person name="Zhou M."/>
            <person name="Andersen M.R."/>
            <person name="Archer D.B."/>
            <person name="Baker S.E."/>
            <person name="Benoit I."/>
            <person name="Brakhage A.A."/>
            <person name="Braus G.H."/>
            <person name="Fischer R."/>
            <person name="Frisvad J.C."/>
            <person name="Goldman G.H."/>
            <person name="Houbraken J."/>
            <person name="Oakley B."/>
            <person name="Pocsi I."/>
            <person name="Scazzocchio C."/>
            <person name="Seiboth B."/>
            <person name="vanKuyk P.A."/>
            <person name="Wortman J."/>
            <person name="Dyer P.S."/>
            <person name="Grigoriev I.V."/>
        </authorList>
    </citation>
    <scope>NUCLEOTIDE SEQUENCE [LARGE SCALE GENOMIC DNA]</scope>
    <source>
        <strain evidence="3">CBS 106.47</strain>
    </source>
</reference>
<dbReference type="EMBL" id="KV878245">
    <property type="protein sequence ID" value="OJZ84070.1"/>
    <property type="molecule type" value="Genomic_DNA"/>
</dbReference>
<evidence type="ECO:0000256" key="1">
    <source>
        <dbReference type="SAM" id="MobiDB-lite"/>
    </source>
</evidence>
<proteinExistence type="predicted"/>
<name>A0A1M3TBD6_ASPLC</name>
<accession>A0A1M3TBD6</accession>